<comment type="similarity">
    <text evidence="1">Belongs to the LytR/CpsA/Psr (LCP) family.</text>
</comment>
<dbReference type="EMBL" id="NMWT01000003">
    <property type="protein sequence ID" value="PLS29466.1"/>
    <property type="molecule type" value="Genomic_DNA"/>
</dbReference>
<keyword evidence="3" id="KW-0472">Membrane</keyword>
<dbReference type="NCBIfam" id="TIGR00350">
    <property type="entry name" value="lytR_cpsA_psr"/>
    <property type="match status" value="1"/>
</dbReference>
<dbReference type="Gene3D" id="3.40.630.190">
    <property type="entry name" value="LCP protein"/>
    <property type="match status" value="1"/>
</dbReference>
<sequence length="532" mass="56109">MPHFGRGLWYMERFRRIPAARMHSAIGLLRCFRPPAVQSKGFLSPTGRFASVSSKRSGADVPNVNGWGDYSPRHSVAFRVQHRLRNTVICAVAAVLVFAGTAAGATLLDINGTIADQAVDVIQQNGKSASTQVVDPNAGKSLEILILGQDTRDGDNSAIGGSGDDLEGTHNADTTMVMQISADRKYINLVSIPRDSLVDAPSCETSNGTVGAQYNVMFNSIFASGYSQGGDLASAASCTMNAVNSLTGLNIQNFIVVDFNGLKNMIDAVNGVDLCIPADISDDYTGTYLNKGWQHLDGTAATQYARLRHGAGDGSDVQRTTRQQYLVKQLLNEALQKNLLTQSGQLYQLAKAALKSLNISKGLANTTTLAGLAMSLKDLNVSNFYTRTVPVVAAPSDPNRVVWGDDADTLWAKMRNGEPFVAQSTDSGSTGSNQTGQSDATQSDQNGGSDQTSTDQGATDQSTTGQQGSDQSQTGNTKIADGVEQDASGQYIDTATGGVIDTETGIIKDAASGQVIGISEAFLNNVACPAKQ</sequence>
<dbReference type="InterPro" id="IPR004474">
    <property type="entry name" value="LytR_CpsA_psr"/>
</dbReference>
<dbReference type="PANTHER" id="PTHR33392">
    <property type="entry name" value="POLYISOPRENYL-TEICHOIC ACID--PEPTIDOGLYCAN TEICHOIC ACID TRANSFERASE TAGU"/>
    <property type="match status" value="1"/>
</dbReference>
<dbReference type="Pfam" id="PF03816">
    <property type="entry name" value="LytR_cpsA_psr"/>
    <property type="match status" value="1"/>
</dbReference>
<feature type="domain" description="Cell envelope-related transcriptional attenuator" evidence="4">
    <location>
        <begin position="171"/>
        <end position="334"/>
    </location>
</feature>
<accession>A0A2N5J5I5</accession>
<keyword evidence="3" id="KW-0812">Transmembrane</keyword>
<dbReference type="PANTHER" id="PTHR33392:SF6">
    <property type="entry name" value="POLYISOPRENYL-TEICHOIC ACID--PEPTIDOGLYCAN TEICHOIC ACID TRANSFERASE TAGU"/>
    <property type="match status" value="1"/>
</dbReference>
<reference evidence="5 6" key="1">
    <citation type="submission" date="2017-07" db="EMBL/GenBank/DDBJ databases">
        <title>Bifidobacterium novel species.</title>
        <authorList>
            <person name="Lugli G.A."/>
            <person name="Milani C."/>
            <person name="Duranti S."/>
            <person name="Mangifesta M."/>
        </authorList>
    </citation>
    <scope>NUCLEOTIDE SEQUENCE [LARGE SCALE GENOMIC DNA]</scope>
    <source>
        <strain evidence="5 6">77</strain>
    </source>
</reference>
<name>A0A2N5J5I5_9BIFI</name>
<protein>
    <submittedName>
        <fullName evidence="5">Transcriptional regulator</fullName>
    </submittedName>
</protein>
<evidence type="ECO:0000259" key="4">
    <source>
        <dbReference type="Pfam" id="PF03816"/>
    </source>
</evidence>
<keyword evidence="6" id="KW-1185">Reference proteome</keyword>
<evidence type="ECO:0000256" key="2">
    <source>
        <dbReference type="SAM" id="MobiDB-lite"/>
    </source>
</evidence>
<evidence type="ECO:0000313" key="5">
    <source>
        <dbReference type="EMBL" id="PLS29466.1"/>
    </source>
</evidence>
<comment type="caution">
    <text evidence="5">The sequence shown here is derived from an EMBL/GenBank/DDBJ whole genome shotgun (WGS) entry which is preliminary data.</text>
</comment>
<feature type="compositionally biased region" description="Low complexity" evidence="2">
    <location>
        <begin position="423"/>
        <end position="439"/>
    </location>
</feature>
<evidence type="ECO:0000256" key="3">
    <source>
        <dbReference type="SAM" id="Phobius"/>
    </source>
</evidence>
<dbReference type="AlphaFoldDB" id="A0A2N5J5I5"/>
<proteinExistence type="inferred from homology"/>
<feature type="transmembrane region" description="Helical" evidence="3">
    <location>
        <begin position="88"/>
        <end position="108"/>
    </location>
</feature>
<gene>
    <name evidence="5" type="ORF">Uis4E_0340</name>
</gene>
<keyword evidence="3" id="KW-1133">Transmembrane helix</keyword>
<evidence type="ECO:0000256" key="1">
    <source>
        <dbReference type="ARBA" id="ARBA00006068"/>
    </source>
</evidence>
<evidence type="ECO:0000313" key="6">
    <source>
        <dbReference type="Proteomes" id="UP000235034"/>
    </source>
</evidence>
<feature type="compositionally biased region" description="Low complexity" evidence="2">
    <location>
        <begin position="449"/>
        <end position="475"/>
    </location>
</feature>
<organism evidence="5 6">
    <name type="scientific">Bifidobacterium parmae</name>
    <dbReference type="NCBI Taxonomy" id="361854"/>
    <lineage>
        <taxon>Bacteria</taxon>
        <taxon>Bacillati</taxon>
        <taxon>Actinomycetota</taxon>
        <taxon>Actinomycetes</taxon>
        <taxon>Bifidobacteriales</taxon>
        <taxon>Bifidobacteriaceae</taxon>
        <taxon>Bifidobacterium</taxon>
    </lineage>
</organism>
<feature type="region of interest" description="Disordered" evidence="2">
    <location>
        <begin position="420"/>
        <end position="477"/>
    </location>
</feature>
<dbReference type="Proteomes" id="UP000235034">
    <property type="component" value="Unassembled WGS sequence"/>
</dbReference>
<dbReference type="InterPro" id="IPR050922">
    <property type="entry name" value="LytR/CpsA/Psr_CW_biosynth"/>
</dbReference>